<dbReference type="EMBL" id="CP017267">
    <property type="protein sequence ID" value="APB31198.1"/>
    <property type="molecule type" value="Genomic_DNA"/>
</dbReference>
<accession>A0A1J0A5I2</accession>
<keyword evidence="2" id="KW-1185">Reference proteome</keyword>
<evidence type="ECO:0000313" key="2">
    <source>
        <dbReference type="Proteomes" id="UP000191200"/>
    </source>
</evidence>
<evidence type="ECO:0000313" key="1">
    <source>
        <dbReference type="EMBL" id="APB31198.1"/>
    </source>
</evidence>
<dbReference type="AlphaFoldDB" id="A0A1J0A5I2"/>
<gene>
    <name evidence="1" type="ORF">BHY08_04755</name>
</gene>
<name>A0A1J0A5I2_9ENTE</name>
<dbReference type="KEGG" id="vte:BHY08_04755"/>
<sequence length="77" mass="8885">MKKVFISFGLVILMVGCLFGFKKYQFNQLVEKNMSNYVSTKIVDKIQLIKPLYLIVGLITLIRIKSVSQNQLTLLFL</sequence>
<reference evidence="1 2" key="1">
    <citation type="submission" date="2016-09" db="EMBL/GenBank/DDBJ databases">
        <title>Vagococcus teuberi sp. nov., isolated from the Malian artisanal sour milk fene.</title>
        <authorList>
            <person name="Wullschleger S."/>
            <person name="Seifert C."/>
            <person name="Baumgartner S."/>
            <person name="Lacroix C."/>
            <person name="Bonfoh B."/>
            <person name="Stevens M.J."/>
            <person name="Meile L."/>
        </authorList>
    </citation>
    <scope>NUCLEOTIDE SEQUENCE [LARGE SCALE GENOMIC DNA]</scope>
    <source>
        <strain evidence="1 2">DSM 21459</strain>
    </source>
</reference>
<proteinExistence type="predicted"/>
<evidence type="ECO:0008006" key="3">
    <source>
        <dbReference type="Google" id="ProtNLM"/>
    </source>
</evidence>
<dbReference type="Proteomes" id="UP000191200">
    <property type="component" value="Chromosome"/>
</dbReference>
<organism evidence="1 2">
    <name type="scientific">Vagococcus teuberi</name>
    <dbReference type="NCBI Taxonomy" id="519472"/>
    <lineage>
        <taxon>Bacteria</taxon>
        <taxon>Bacillati</taxon>
        <taxon>Bacillota</taxon>
        <taxon>Bacilli</taxon>
        <taxon>Lactobacillales</taxon>
        <taxon>Enterococcaceae</taxon>
        <taxon>Vagococcus</taxon>
    </lineage>
</organism>
<dbReference type="PROSITE" id="PS51257">
    <property type="entry name" value="PROKAR_LIPOPROTEIN"/>
    <property type="match status" value="1"/>
</dbReference>
<dbReference type="STRING" id="519472.BHY08_04755"/>
<protein>
    <recommendedName>
        <fullName evidence="3">Lipoprotein</fullName>
    </recommendedName>
</protein>